<gene>
    <name evidence="3" type="primary">LOC107425240</name>
</gene>
<evidence type="ECO:0000313" key="3">
    <source>
        <dbReference type="RefSeq" id="XP_015890680.2"/>
    </source>
</evidence>
<dbReference type="Proteomes" id="UP001652623">
    <property type="component" value="Chromosome 1"/>
</dbReference>
<dbReference type="InterPro" id="IPR004158">
    <property type="entry name" value="DUF247_pln"/>
</dbReference>
<dbReference type="Pfam" id="PF03140">
    <property type="entry name" value="DUF247"/>
    <property type="match status" value="1"/>
</dbReference>
<name>A0A6P4A5J7_ZIZJJ</name>
<dbReference type="PANTHER" id="PTHR31549:SF277">
    <property type="entry name" value="OS08G0167400 PROTEIN"/>
    <property type="match status" value="1"/>
</dbReference>
<dbReference type="RefSeq" id="XP_015890680.2">
    <property type="nucleotide sequence ID" value="XM_016035194.4"/>
</dbReference>
<keyword evidence="1" id="KW-0812">Transmembrane</keyword>
<keyword evidence="1" id="KW-1133">Transmembrane helix</keyword>
<evidence type="ECO:0000313" key="2">
    <source>
        <dbReference type="Proteomes" id="UP001652623"/>
    </source>
</evidence>
<keyword evidence="1" id="KW-0472">Membrane</keyword>
<dbReference type="InParanoid" id="A0A6P4A5J7"/>
<protein>
    <submittedName>
        <fullName evidence="3">UPF0481 protein At3g02645</fullName>
    </submittedName>
</protein>
<proteinExistence type="predicted"/>
<sequence length="564" mass="64225">MSSIQLTLSSKSTSNFDERQWVIHIRRTLEEELEDDGEVPVCIFNVPKILMANDPDSYTPQQLAIGPYHCWSPELYEMERYKISAAKITQKNLHGVTFETLVEQLTKLEERIRACYHKYLDFNGETLAWMMAIDASFLLEFLQVYAIKEGKSISRLSSRMSHLVDHAGRKSAHNAILRDMVMLENQIPLFVLRKVLEFQFSSLEAADDILFSMLMGFCKELSPFKMVEDMPKLSVSECAHLLDFLYNMITPNVEEPSDQIIEVDEDQSEATTGEEKSSLDDSKYVKQFLREVWKLLSKLKAGPIRLIKKVLVSKPLKVIIKLLWTILSNLPGFRILKQPVEIFSSIGDKEEIKPEDENSSSNNIISRPPLVEEITIPSVTELSKSGVQFVATNCCISSSSVSFDAKTVTFCLPTISLDLNTKVILRNLVAYEASNATGPLVFTRYTELMNGIIDTEEDVKLLREKRIIWNHLKSDKDVANLWNGMSRSIRLTKVPFLDKVIEGVNKYHNGRWKVKFGTIMKLYVFGSWQLLTLLAAVLLLLLMGLEAFCSVYGCSRIFDISPTQ</sequence>
<reference evidence="3" key="2">
    <citation type="submission" date="2025-08" db="UniProtKB">
        <authorList>
            <consortium name="RefSeq"/>
        </authorList>
    </citation>
    <scope>IDENTIFICATION</scope>
    <source>
        <tissue evidence="3">Seedling</tissue>
    </source>
</reference>
<accession>A0A6P4A5J7</accession>
<dbReference type="PANTHER" id="PTHR31549">
    <property type="entry name" value="PROTEIN, PUTATIVE (DUF247)-RELATED-RELATED"/>
    <property type="match status" value="1"/>
</dbReference>
<dbReference type="KEGG" id="zju:107425240"/>
<organism evidence="2 3">
    <name type="scientific">Ziziphus jujuba</name>
    <name type="common">Chinese jujube</name>
    <name type="synonym">Ziziphus sativa</name>
    <dbReference type="NCBI Taxonomy" id="326968"/>
    <lineage>
        <taxon>Eukaryota</taxon>
        <taxon>Viridiplantae</taxon>
        <taxon>Streptophyta</taxon>
        <taxon>Embryophyta</taxon>
        <taxon>Tracheophyta</taxon>
        <taxon>Spermatophyta</taxon>
        <taxon>Magnoliopsida</taxon>
        <taxon>eudicotyledons</taxon>
        <taxon>Gunneridae</taxon>
        <taxon>Pentapetalae</taxon>
        <taxon>rosids</taxon>
        <taxon>fabids</taxon>
        <taxon>Rosales</taxon>
        <taxon>Rhamnaceae</taxon>
        <taxon>Paliureae</taxon>
        <taxon>Ziziphus</taxon>
    </lineage>
</organism>
<evidence type="ECO:0000256" key="1">
    <source>
        <dbReference type="SAM" id="Phobius"/>
    </source>
</evidence>
<reference evidence="2" key="1">
    <citation type="submission" date="2025-05" db="UniProtKB">
        <authorList>
            <consortium name="RefSeq"/>
        </authorList>
    </citation>
    <scope>NUCLEOTIDE SEQUENCE [LARGE SCALE GENOMIC DNA]</scope>
</reference>
<keyword evidence="2" id="KW-1185">Reference proteome</keyword>
<dbReference type="AlphaFoldDB" id="A0A6P4A5J7"/>
<feature type="transmembrane region" description="Helical" evidence="1">
    <location>
        <begin position="522"/>
        <end position="545"/>
    </location>
</feature>
<dbReference type="GeneID" id="107425240"/>